<gene>
    <name evidence="5" type="ORF">UFOPK1433_00381</name>
</gene>
<evidence type="ECO:0000256" key="4">
    <source>
        <dbReference type="ARBA" id="ARBA00022729"/>
    </source>
</evidence>
<name>A0A6J6BI58_9ZZZZ</name>
<proteinExistence type="predicted"/>
<dbReference type="AlphaFoldDB" id="A0A6J6BI58"/>
<dbReference type="Pfam" id="PF01297">
    <property type="entry name" value="ZnuA"/>
    <property type="match status" value="1"/>
</dbReference>
<keyword evidence="4" id="KW-0732">Signal</keyword>
<protein>
    <submittedName>
        <fullName evidence="5">Unannotated protein</fullName>
    </submittedName>
</protein>
<dbReference type="PROSITE" id="PS51257">
    <property type="entry name" value="PROKAR_LIPOPROTEIN"/>
    <property type="match status" value="1"/>
</dbReference>
<dbReference type="PANTHER" id="PTHR42953:SF1">
    <property type="entry name" value="METAL-BINDING PROTEIN HI_0362-RELATED"/>
    <property type="match status" value="1"/>
</dbReference>
<evidence type="ECO:0000256" key="3">
    <source>
        <dbReference type="ARBA" id="ARBA00022723"/>
    </source>
</evidence>
<dbReference type="InterPro" id="IPR006127">
    <property type="entry name" value="ZnuA-like"/>
</dbReference>
<dbReference type="SUPFAM" id="SSF53807">
    <property type="entry name" value="Helical backbone' metal receptor"/>
    <property type="match status" value="1"/>
</dbReference>
<dbReference type="PANTHER" id="PTHR42953">
    <property type="entry name" value="HIGH-AFFINITY ZINC UPTAKE SYSTEM PROTEIN ZNUA-RELATED"/>
    <property type="match status" value="1"/>
</dbReference>
<keyword evidence="2" id="KW-0813">Transport</keyword>
<reference evidence="5" key="1">
    <citation type="submission" date="2020-05" db="EMBL/GenBank/DDBJ databases">
        <authorList>
            <person name="Chiriac C."/>
            <person name="Salcher M."/>
            <person name="Ghai R."/>
            <person name="Kavagutti S V."/>
        </authorList>
    </citation>
    <scope>NUCLEOTIDE SEQUENCE</scope>
</reference>
<organism evidence="5">
    <name type="scientific">freshwater metagenome</name>
    <dbReference type="NCBI Taxonomy" id="449393"/>
    <lineage>
        <taxon>unclassified sequences</taxon>
        <taxon>metagenomes</taxon>
        <taxon>ecological metagenomes</taxon>
    </lineage>
</organism>
<dbReference type="Gene3D" id="3.40.50.1980">
    <property type="entry name" value="Nitrogenase molybdenum iron protein domain"/>
    <property type="match status" value="1"/>
</dbReference>
<dbReference type="GO" id="GO:0030001">
    <property type="term" value="P:metal ion transport"/>
    <property type="evidence" value="ECO:0007669"/>
    <property type="project" value="InterPro"/>
</dbReference>
<sequence length="306" mass="32941">MKTLRVIALATSALLALSGCSAIKPEGWTAGSGPIKIVASTNVWGSVANLVAGDLATVDAIIHNTNQDPHSYELTARDQLLINNADIVIMNGGGYDDFMQQAIDADPTPAITVDAVMASGDDPSRNEHIWYDVDQVGDVAAVIGAAIESVDKSKFEEVEASVADFRKKIAERKTKLDRNKAMLMTAYVSMEQLSVFLTEPLAAYLVEDAGYIDATPKEFSEAVEEDRDVPPSVMKEAIDLIKRGGVGAIFVNISTQTAQIETLLSANSDMPVFGFSELLIQDPDTLAYDGGYFEMLDSAIKTVIER</sequence>
<dbReference type="GO" id="GO:0046872">
    <property type="term" value="F:metal ion binding"/>
    <property type="evidence" value="ECO:0007669"/>
    <property type="project" value="UniProtKB-KW"/>
</dbReference>
<comment type="subcellular location">
    <subcellularLocation>
        <location evidence="1">Cell envelope</location>
    </subcellularLocation>
</comment>
<dbReference type="InterPro" id="IPR050492">
    <property type="entry name" value="Bact_metal-bind_prot9"/>
</dbReference>
<evidence type="ECO:0000256" key="1">
    <source>
        <dbReference type="ARBA" id="ARBA00004196"/>
    </source>
</evidence>
<keyword evidence="3" id="KW-0479">Metal-binding</keyword>
<evidence type="ECO:0000256" key="2">
    <source>
        <dbReference type="ARBA" id="ARBA00022448"/>
    </source>
</evidence>
<accession>A0A6J6BI58</accession>
<dbReference type="GO" id="GO:0030313">
    <property type="term" value="C:cell envelope"/>
    <property type="evidence" value="ECO:0007669"/>
    <property type="project" value="UniProtKB-SubCell"/>
</dbReference>
<evidence type="ECO:0000313" key="5">
    <source>
        <dbReference type="EMBL" id="CAB4538676.1"/>
    </source>
</evidence>
<dbReference type="EMBL" id="CAEZSN010000029">
    <property type="protein sequence ID" value="CAB4538676.1"/>
    <property type="molecule type" value="Genomic_DNA"/>
</dbReference>